<sequence>MKRQDIRNIAIIAHVDHGKTTLVDALLRQSGIFRENQQVKDRVMDSNDIEKERGITILSKNTAVNHNGVKINIIDTPGHADFGGEVERVLKMVNGVVLLVDAFEGPMPQTKFVLKKSFELNLPVIVCINKVDRPEARPLEVVDEVLDLFIELGADESVLECPFVFASAKQGIAALDVEDKMENMDPLFETIINYIPGPEQRDDEPFKLLISTIDYNEYIGRIGIGKIEQGIINENDKLVRVNKLDPDFKENIKIAQIYEFEGLDRVEVDSSRSGSIVAVTGIEDINIGDTITSTEDTEALEFVKISEPTISMNFSVNDSPFAGRVGKFLTSRQIKARLHRELQTDVGLRVEDTDSTDSFKVSGRGELHLSVLIENMRREGYEFQVSKPQVLYKYDENGKKLEPTERVTIDVDNVYAGSVIEKLGRRKGELVNIVEPNGGYQRLEFIIPSRGLIGYRTEFMTDTKGSGILNSIFESYVPFKGEIPRRVNASIVSFDTGTASAYGLNNAQERGTLFVEPGEDVYEGQVVGESPKGIEIEVSVTKSKKQTNVRASGSDEALRLSPVRKMSLEEALEFIEDDELIEITPNEFRLRKKILNSQTRYKSKKNK</sequence>
<comment type="caution">
    <text evidence="5">The sequence shown here is derived from an EMBL/GenBank/DDBJ whole genome shotgun (WGS) entry which is preliminary data.</text>
</comment>
<dbReference type="InterPro" id="IPR027417">
    <property type="entry name" value="P-loop_NTPase"/>
</dbReference>
<dbReference type="FunFam" id="3.30.70.870:FF:000003">
    <property type="entry name" value="GTP-binding protein TypA"/>
    <property type="match status" value="1"/>
</dbReference>
<dbReference type="PRINTS" id="PR00315">
    <property type="entry name" value="ELONGATNFCT"/>
</dbReference>
<dbReference type="InterPro" id="IPR042116">
    <property type="entry name" value="TypA/BipA_C"/>
</dbReference>
<feature type="binding site" evidence="3">
    <location>
        <begin position="129"/>
        <end position="132"/>
    </location>
    <ligand>
        <name>GTP</name>
        <dbReference type="ChEBI" id="CHEBI:37565"/>
    </ligand>
</feature>
<dbReference type="CDD" id="cd16263">
    <property type="entry name" value="BipA_III"/>
    <property type="match status" value="1"/>
</dbReference>
<evidence type="ECO:0000256" key="2">
    <source>
        <dbReference type="ARBA" id="ARBA00023134"/>
    </source>
</evidence>
<comment type="subunit">
    <text evidence="3">Monomer.</text>
</comment>
<dbReference type="Pfam" id="PF03144">
    <property type="entry name" value="GTP_EFTU_D2"/>
    <property type="match status" value="1"/>
</dbReference>
<keyword evidence="3" id="KW-0690">Ribosome biogenesis</keyword>
<keyword evidence="2 3" id="KW-0342">GTP-binding</keyword>
<evidence type="ECO:0000259" key="4">
    <source>
        <dbReference type="PROSITE" id="PS51722"/>
    </source>
</evidence>
<dbReference type="GO" id="GO:0019843">
    <property type="term" value="F:rRNA binding"/>
    <property type="evidence" value="ECO:0007669"/>
    <property type="project" value="UniProtKB-KW"/>
</dbReference>
<dbReference type="PANTHER" id="PTHR42908:SF8">
    <property type="entry name" value="TR-TYPE G DOMAIN-CONTAINING PROTEIN"/>
    <property type="match status" value="1"/>
</dbReference>
<dbReference type="SUPFAM" id="SSF54980">
    <property type="entry name" value="EF-G C-terminal domain-like"/>
    <property type="match status" value="2"/>
</dbReference>
<gene>
    <name evidence="3" type="primary">bipA</name>
    <name evidence="5" type="ORF">HMPREF3229_00554</name>
</gene>
<dbReference type="SUPFAM" id="SSF52540">
    <property type="entry name" value="P-loop containing nucleoside triphosphate hydrolases"/>
    <property type="match status" value="1"/>
</dbReference>
<dbReference type="CDD" id="cd03691">
    <property type="entry name" value="BipA_TypA_II"/>
    <property type="match status" value="1"/>
</dbReference>
<dbReference type="GO" id="GO:0000049">
    <property type="term" value="F:tRNA binding"/>
    <property type="evidence" value="ECO:0007669"/>
    <property type="project" value="UniProtKB-KW"/>
</dbReference>
<dbReference type="CDD" id="cd01891">
    <property type="entry name" value="TypA_BipA"/>
    <property type="match status" value="1"/>
</dbReference>
<dbReference type="GO" id="GO:0005525">
    <property type="term" value="F:GTP binding"/>
    <property type="evidence" value="ECO:0007669"/>
    <property type="project" value="UniProtKB-UniRule"/>
</dbReference>
<evidence type="ECO:0000313" key="6">
    <source>
        <dbReference type="Proteomes" id="UP000070174"/>
    </source>
</evidence>
<dbReference type="Gene3D" id="3.30.70.240">
    <property type="match status" value="1"/>
</dbReference>
<dbReference type="RefSeq" id="WP_005957240.1">
    <property type="nucleotide sequence ID" value="NZ_JADNMH010000003.1"/>
</dbReference>
<dbReference type="InterPro" id="IPR035647">
    <property type="entry name" value="EFG_III/V"/>
</dbReference>
<keyword evidence="3" id="KW-0820">tRNA-binding</keyword>
<dbReference type="Pfam" id="PF21018">
    <property type="entry name" value="BipA_C"/>
    <property type="match status" value="1"/>
</dbReference>
<dbReference type="Gene3D" id="2.40.30.10">
    <property type="entry name" value="Translation factors"/>
    <property type="match status" value="1"/>
</dbReference>
<dbReference type="GO" id="GO:0043022">
    <property type="term" value="F:ribosome binding"/>
    <property type="evidence" value="ECO:0007669"/>
    <property type="project" value="UniProtKB-UniRule"/>
</dbReference>
<dbReference type="HAMAP" id="MF_00849">
    <property type="entry name" value="BipA"/>
    <property type="match status" value="1"/>
</dbReference>
<comment type="subcellular location">
    <subcellularLocation>
        <location evidence="3">Cytoplasm</location>
    </subcellularLocation>
    <text evidence="3">Binds to ribosomes.</text>
</comment>
<dbReference type="InterPro" id="IPR047041">
    <property type="entry name" value="BipA_GTP-bd_dom"/>
</dbReference>
<dbReference type="CDD" id="cd03710">
    <property type="entry name" value="BipA_TypA_C"/>
    <property type="match status" value="1"/>
</dbReference>
<dbReference type="EMBL" id="LRQE01000021">
    <property type="protein sequence ID" value="KXA30956.1"/>
    <property type="molecule type" value="Genomic_DNA"/>
</dbReference>
<dbReference type="AlphaFoldDB" id="A0A133PQP1"/>
<feature type="binding site" evidence="3">
    <location>
        <begin position="16"/>
        <end position="21"/>
    </location>
    <ligand>
        <name>GTP</name>
        <dbReference type="ChEBI" id="CHEBI:37565"/>
    </ligand>
</feature>
<dbReference type="Pfam" id="PF00679">
    <property type="entry name" value="EFG_C"/>
    <property type="match status" value="1"/>
</dbReference>
<dbReference type="InterPro" id="IPR047043">
    <property type="entry name" value="BipA_III"/>
</dbReference>
<proteinExistence type="inferred from homology"/>
<dbReference type="PANTHER" id="PTHR42908">
    <property type="entry name" value="TRANSLATION ELONGATION FACTOR-RELATED"/>
    <property type="match status" value="1"/>
</dbReference>
<dbReference type="GO" id="GO:0000027">
    <property type="term" value="P:ribosomal large subunit assembly"/>
    <property type="evidence" value="ECO:0007669"/>
    <property type="project" value="UniProtKB-UniRule"/>
</dbReference>
<keyword evidence="3" id="KW-0378">Hydrolase</keyword>
<dbReference type="InterPro" id="IPR000640">
    <property type="entry name" value="EFG_V-like"/>
</dbReference>
<keyword evidence="3" id="KW-0699">rRNA-binding</keyword>
<dbReference type="InterPro" id="IPR031157">
    <property type="entry name" value="G_TR_CS"/>
</dbReference>
<dbReference type="InterPro" id="IPR047042">
    <property type="entry name" value="BipA_II"/>
</dbReference>
<evidence type="ECO:0000256" key="1">
    <source>
        <dbReference type="ARBA" id="ARBA00022741"/>
    </source>
</evidence>
<dbReference type="Pfam" id="PF00009">
    <property type="entry name" value="GTP_EFTU"/>
    <property type="match status" value="1"/>
</dbReference>
<keyword evidence="3" id="KW-0694">RNA-binding</keyword>
<protein>
    <recommendedName>
        <fullName evidence="3">Large ribosomal subunit assembly factor BipA</fullName>
        <ecNumber evidence="3">3.6.5.-</ecNumber>
    </recommendedName>
    <alternativeName>
        <fullName evidence="3">GTP-binding protein BipA</fullName>
    </alternativeName>
</protein>
<dbReference type="NCBIfam" id="TIGR00231">
    <property type="entry name" value="small_GTP"/>
    <property type="match status" value="1"/>
</dbReference>
<dbReference type="PROSITE" id="PS51722">
    <property type="entry name" value="G_TR_2"/>
    <property type="match status" value="1"/>
</dbReference>
<dbReference type="InterPro" id="IPR005225">
    <property type="entry name" value="Small_GTP-bd"/>
</dbReference>
<dbReference type="GO" id="GO:0003924">
    <property type="term" value="F:GTPase activity"/>
    <property type="evidence" value="ECO:0007669"/>
    <property type="project" value="UniProtKB-UniRule"/>
</dbReference>
<dbReference type="FunFam" id="3.30.70.240:FF:000002">
    <property type="entry name" value="GTP-binding protein TypA"/>
    <property type="match status" value="1"/>
</dbReference>
<comment type="catalytic activity">
    <reaction evidence="3">
        <text>GTP + H2O = GDP + phosphate + H(+)</text>
        <dbReference type="Rhea" id="RHEA:19669"/>
        <dbReference type="ChEBI" id="CHEBI:15377"/>
        <dbReference type="ChEBI" id="CHEBI:15378"/>
        <dbReference type="ChEBI" id="CHEBI:37565"/>
        <dbReference type="ChEBI" id="CHEBI:43474"/>
        <dbReference type="ChEBI" id="CHEBI:58189"/>
    </reaction>
</comment>
<name>A0A133PQP1_9FIRM</name>
<dbReference type="Gene3D" id="3.40.50.300">
    <property type="entry name" value="P-loop containing nucleotide triphosphate hydrolases"/>
    <property type="match status" value="1"/>
</dbReference>
<dbReference type="FunFam" id="3.40.50.300:FF:000055">
    <property type="entry name" value="GTP-binding protein TypA"/>
    <property type="match status" value="1"/>
</dbReference>
<dbReference type="EC" id="3.6.5.-" evidence="3"/>
<dbReference type="SUPFAM" id="SSF50447">
    <property type="entry name" value="Translation proteins"/>
    <property type="match status" value="1"/>
</dbReference>
<dbReference type="Gene3D" id="3.30.70.870">
    <property type="entry name" value="Elongation Factor G (Translational Gtpase), domain 3"/>
    <property type="match status" value="1"/>
</dbReference>
<comment type="function">
    <text evidence="3">A 50S ribosomal subunit assembly protein with GTPase activity, required for 50S subunit assembly at low temperatures, may also play a role in translation. Binds GTP and analogs. Binds the 70S ribosome between the 30S and 50S subunits, in a similar position as ribosome-bound EF-G; it contacts a number of ribosomal proteins, both rRNAs and the A-site tRNA.</text>
</comment>
<organism evidence="5">
    <name type="scientific">Peptoniphilus harei</name>
    <dbReference type="NCBI Taxonomy" id="54005"/>
    <lineage>
        <taxon>Bacteria</taxon>
        <taxon>Bacillati</taxon>
        <taxon>Bacillota</taxon>
        <taxon>Tissierellia</taxon>
        <taxon>Tissierellales</taxon>
        <taxon>Peptoniphilaceae</taxon>
        <taxon>Peptoniphilus</taxon>
    </lineage>
</organism>
<dbReference type="Gene3D" id="2.40.50.250">
    <property type="entry name" value="bipa protein"/>
    <property type="match status" value="1"/>
</dbReference>
<dbReference type="InterPro" id="IPR048876">
    <property type="entry name" value="BipA_C"/>
</dbReference>
<feature type="domain" description="Tr-type G" evidence="4">
    <location>
        <begin position="4"/>
        <end position="199"/>
    </location>
</feature>
<keyword evidence="3" id="KW-0963">Cytoplasm</keyword>
<dbReference type="InterPro" id="IPR006298">
    <property type="entry name" value="BipA"/>
</dbReference>
<dbReference type="PATRIC" id="fig|54005.3.peg.546"/>
<dbReference type="InterPro" id="IPR009000">
    <property type="entry name" value="Transl_B-barrel_sf"/>
</dbReference>
<evidence type="ECO:0000313" key="5">
    <source>
        <dbReference type="EMBL" id="KXA30956.1"/>
    </source>
</evidence>
<comment type="similarity">
    <text evidence="3">Belongs to the TRAFAC class translation factor GTPase superfamily. Classic translation factor GTPase family. BipA subfamily.</text>
</comment>
<dbReference type="GO" id="GO:0005829">
    <property type="term" value="C:cytosol"/>
    <property type="evidence" value="ECO:0007669"/>
    <property type="project" value="TreeGrafter"/>
</dbReference>
<accession>A0A133PQP1</accession>
<dbReference type="NCBIfam" id="TIGR01394">
    <property type="entry name" value="TypA_BipA"/>
    <property type="match status" value="1"/>
</dbReference>
<dbReference type="PROSITE" id="PS00301">
    <property type="entry name" value="G_TR_1"/>
    <property type="match status" value="1"/>
</dbReference>
<dbReference type="InterPro" id="IPR004161">
    <property type="entry name" value="EFTu-like_2"/>
</dbReference>
<dbReference type="Proteomes" id="UP000070174">
    <property type="component" value="Unassembled WGS sequence"/>
</dbReference>
<evidence type="ECO:0000256" key="3">
    <source>
        <dbReference type="HAMAP-Rule" id="MF_00849"/>
    </source>
</evidence>
<reference evidence="5 6" key="1">
    <citation type="submission" date="2016-01" db="EMBL/GenBank/DDBJ databases">
        <authorList>
            <person name="Oliw E.H."/>
        </authorList>
    </citation>
    <scope>NUCLEOTIDE SEQUENCE [LARGE SCALE GENOMIC DNA]</scope>
    <source>
        <strain evidence="5 6">CMW7756A</strain>
    </source>
</reference>
<dbReference type="GO" id="GO:1990904">
    <property type="term" value="C:ribonucleoprotein complex"/>
    <property type="evidence" value="ECO:0007669"/>
    <property type="project" value="TreeGrafter"/>
</dbReference>
<dbReference type="InterPro" id="IPR000795">
    <property type="entry name" value="T_Tr_GTP-bd_dom"/>
</dbReference>
<dbReference type="InterPro" id="IPR035651">
    <property type="entry name" value="BipA_V"/>
</dbReference>
<keyword evidence="1 3" id="KW-0547">Nucleotide-binding</keyword>